<evidence type="ECO:0000259" key="1">
    <source>
        <dbReference type="PROSITE" id="PS50943"/>
    </source>
</evidence>
<dbReference type="CDD" id="cd00093">
    <property type="entry name" value="HTH_XRE"/>
    <property type="match status" value="1"/>
</dbReference>
<dbReference type="RefSeq" id="WP_146395501.1">
    <property type="nucleotide sequence ID" value="NZ_SJPJ01000001.1"/>
</dbReference>
<dbReference type="Pfam" id="PF01381">
    <property type="entry name" value="HTH_3"/>
    <property type="match status" value="1"/>
</dbReference>
<accession>A0A5C5Z0Y2</accession>
<proteinExistence type="predicted"/>
<dbReference type="OrthoDB" id="288015at2"/>
<dbReference type="Proteomes" id="UP000315010">
    <property type="component" value="Unassembled WGS sequence"/>
</dbReference>
<dbReference type="AlphaFoldDB" id="A0A5C5Z0Y2"/>
<dbReference type="InterPro" id="IPR010982">
    <property type="entry name" value="Lambda_DNA-bd_dom_sf"/>
</dbReference>
<sequence>MKVFGNKIRELRKFKGYSLRTLAPMVGVGFSYLSKVENSKLDFGDSPSEALIHKLAETLDGDEDELLLMAGRIPKSIARRILEQPDVFRLLAKCDDTTLRSVAAQAIRTGKK</sequence>
<dbReference type="InterPro" id="IPR001387">
    <property type="entry name" value="Cro/C1-type_HTH"/>
</dbReference>
<dbReference type="SUPFAM" id="SSF47413">
    <property type="entry name" value="lambda repressor-like DNA-binding domains"/>
    <property type="match status" value="1"/>
</dbReference>
<dbReference type="GO" id="GO:0003677">
    <property type="term" value="F:DNA binding"/>
    <property type="evidence" value="ECO:0007669"/>
    <property type="project" value="InterPro"/>
</dbReference>
<comment type="caution">
    <text evidence="2">The sequence shown here is derived from an EMBL/GenBank/DDBJ whole genome shotgun (WGS) entry which is preliminary data.</text>
</comment>
<dbReference type="EMBL" id="SJPJ01000001">
    <property type="protein sequence ID" value="TWT80461.1"/>
    <property type="molecule type" value="Genomic_DNA"/>
</dbReference>
<gene>
    <name evidence="2" type="ORF">CA13_18800</name>
</gene>
<protein>
    <submittedName>
        <fullName evidence="2">Helix-turn-helix domain protein</fullName>
    </submittedName>
</protein>
<dbReference type="SMART" id="SM00530">
    <property type="entry name" value="HTH_XRE"/>
    <property type="match status" value="1"/>
</dbReference>
<evidence type="ECO:0000313" key="2">
    <source>
        <dbReference type="EMBL" id="TWT80461.1"/>
    </source>
</evidence>
<dbReference type="PROSITE" id="PS50943">
    <property type="entry name" value="HTH_CROC1"/>
    <property type="match status" value="1"/>
</dbReference>
<feature type="domain" description="HTH cro/C1-type" evidence="1">
    <location>
        <begin position="8"/>
        <end position="66"/>
    </location>
</feature>
<evidence type="ECO:0000313" key="3">
    <source>
        <dbReference type="Proteomes" id="UP000315010"/>
    </source>
</evidence>
<dbReference type="Gene3D" id="1.10.260.40">
    <property type="entry name" value="lambda repressor-like DNA-binding domains"/>
    <property type="match status" value="1"/>
</dbReference>
<keyword evidence="3" id="KW-1185">Reference proteome</keyword>
<reference evidence="2 3" key="1">
    <citation type="submission" date="2019-02" db="EMBL/GenBank/DDBJ databases">
        <title>Deep-cultivation of Planctomycetes and their phenomic and genomic characterization uncovers novel biology.</title>
        <authorList>
            <person name="Wiegand S."/>
            <person name="Jogler M."/>
            <person name="Boedeker C."/>
            <person name="Pinto D."/>
            <person name="Vollmers J."/>
            <person name="Rivas-Marin E."/>
            <person name="Kohn T."/>
            <person name="Peeters S.H."/>
            <person name="Heuer A."/>
            <person name="Rast P."/>
            <person name="Oberbeckmann S."/>
            <person name="Bunk B."/>
            <person name="Jeske O."/>
            <person name="Meyerdierks A."/>
            <person name="Storesund J.E."/>
            <person name="Kallscheuer N."/>
            <person name="Luecker S."/>
            <person name="Lage O.M."/>
            <person name="Pohl T."/>
            <person name="Merkel B.J."/>
            <person name="Hornburger P."/>
            <person name="Mueller R.-W."/>
            <person name="Bruemmer F."/>
            <person name="Labrenz M."/>
            <person name="Spormann A.M."/>
            <person name="Op Den Camp H."/>
            <person name="Overmann J."/>
            <person name="Amann R."/>
            <person name="Jetten M.S.M."/>
            <person name="Mascher T."/>
            <person name="Medema M.H."/>
            <person name="Devos D.P."/>
            <person name="Kaster A.-K."/>
            <person name="Ovreas L."/>
            <person name="Rohde M."/>
            <person name="Galperin M.Y."/>
            <person name="Jogler C."/>
        </authorList>
    </citation>
    <scope>NUCLEOTIDE SEQUENCE [LARGE SCALE GENOMIC DNA]</scope>
    <source>
        <strain evidence="2 3">CA13</strain>
    </source>
</reference>
<organism evidence="2 3">
    <name type="scientific">Novipirellula herctigrandis</name>
    <dbReference type="NCBI Taxonomy" id="2527986"/>
    <lineage>
        <taxon>Bacteria</taxon>
        <taxon>Pseudomonadati</taxon>
        <taxon>Planctomycetota</taxon>
        <taxon>Planctomycetia</taxon>
        <taxon>Pirellulales</taxon>
        <taxon>Pirellulaceae</taxon>
        <taxon>Novipirellula</taxon>
    </lineage>
</organism>
<name>A0A5C5Z0Y2_9BACT</name>